<dbReference type="AlphaFoldDB" id="A0AAD7D4N9"/>
<comment type="caution">
    <text evidence="2">The sequence shown here is derived from an EMBL/GenBank/DDBJ whole genome shotgun (WGS) entry which is preliminary data.</text>
</comment>
<sequence>MRWRSFRTGQEVPPLLRTTSILAQVAAQWVVESYSDKDTDDGPGESSVSSDSDEGPDPNIAPDLDELISNTQDEEMTARNRYQMSTRLPRIRSQEARASVTATDDGMATPQNGLIFDRKYTVCEHLAQIGLNAQQVDSLDSPSSRVTKDEYASDNASSEGIPLNAIGNPDFEVGIWLGRYRSYQELSEEDEIAAEHMDKAPRELLQHPIYGPGAQARQLLKEVREVREEYDTRIVNCRHGSPFMLDAAQRKLAPELGLHAAAHHLNLEACECTTQAVTLRVAMGARAEIDPISSRLLWAMDKLKYQGNTARERAPRPMNDLGVLVPGHESLGRIPTDEAEYWAGETSFTDEELQNLAQPPDGQVVGLSQLKAGINSSLLTEEEEYDSRPDTGYSISMVLAPSLLLAPLLFASHPLRFLHSCCCDLCPAADSLQPCLKNNVFFSREKMQETCLHSSCGVLKDLVHWEYSGRAIALGQWITFTGGNTYTNKKTTPLLSCLVLRNLNYRMLESRWENQTMTKFFELRLFVVQGPWKYCTPGPKNNATGTRYKTPGNQGPGLTAQTTRLKGTFKIYSELITLVDCFGNVYWKATELPEFHYLHPRFRPIHEEAMDTTILEQERETSGQRLVVNMTNRNDIPGRDRCGILDSDPRLFLGEVFHERVASLDPDQDVTGALLGFRVQFSAARVEHSSMIRKPVGLLDQPNRQRENTACISALLNINGIEAYVLVDSGSTTNSMTPEFAKAT</sequence>
<feature type="region of interest" description="Disordered" evidence="1">
    <location>
        <begin position="34"/>
        <end position="64"/>
    </location>
</feature>
<dbReference type="Proteomes" id="UP001221757">
    <property type="component" value="Unassembled WGS sequence"/>
</dbReference>
<organism evidence="2 3">
    <name type="scientific">Mycena rosella</name>
    <name type="common">Pink bonnet</name>
    <name type="synonym">Agaricus rosellus</name>
    <dbReference type="NCBI Taxonomy" id="1033263"/>
    <lineage>
        <taxon>Eukaryota</taxon>
        <taxon>Fungi</taxon>
        <taxon>Dikarya</taxon>
        <taxon>Basidiomycota</taxon>
        <taxon>Agaricomycotina</taxon>
        <taxon>Agaricomycetes</taxon>
        <taxon>Agaricomycetidae</taxon>
        <taxon>Agaricales</taxon>
        <taxon>Marasmiineae</taxon>
        <taxon>Mycenaceae</taxon>
        <taxon>Mycena</taxon>
    </lineage>
</organism>
<dbReference type="EMBL" id="JARKIE010000162">
    <property type="protein sequence ID" value="KAJ7673459.1"/>
    <property type="molecule type" value="Genomic_DNA"/>
</dbReference>
<evidence type="ECO:0000313" key="2">
    <source>
        <dbReference type="EMBL" id="KAJ7673459.1"/>
    </source>
</evidence>
<name>A0AAD7D4N9_MYCRO</name>
<gene>
    <name evidence="2" type="ORF">B0H17DRAFT_1140924</name>
</gene>
<evidence type="ECO:0000313" key="3">
    <source>
        <dbReference type="Proteomes" id="UP001221757"/>
    </source>
</evidence>
<reference evidence="2" key="1">
    <citation type="submission" date="2023-03" db="EMBL/GenBank/DDBJ databases">
        <title>Massive genome expansion in bonnet fungi (Mycena s.s.) driven by repeated elements and novel gene families across ecological guilds.</title>
        <authorList>
            <consortium name="Lawrence Berkeley National Laboratory"/>
            <person name="Harder C.B."/>
            <person name="Miyauchi S."/>
            <person name="Viragh M."/>
            <person name="Kuo A."/>
            <person name="Thoen E."/>
            <person name="Andreopoulos B."/>
            <person name="Lu D."/>
            <person name="Skrede I."/>
            <person name="Drula E."/>
            <person name="Henrissat B."/>
            <person name="Morin E."/>
            <person name="Kohler A."/>
            <person name="Barry K."/>
            <person name="LaButti K."/>
            <person name="Morin E."/>
            <person name="Salamov A."/>
            <person name="Lipzen A."/>
            <person name="Mereny Z."/>
            <person name="Hegedus B."/>
            <person name="Baldrian P."/>
            <person name="Stursova M."/>
            <person name="Weitz H."/>
            <person name="Taylor A."/>
            <person name="Grigoriev I.V."/>
            <person name="Nagy L.G."/>
            <person name="Martin F."/>
            <person name="Kauserud H."/>
        </authorList>
    </citation>
    <scope>NUCLEOTIDE SEQUENCE</scope>
    <source>
        <strain evidence="2">CBHHK067</strain>
    </source>
</reference>
<evidence type="ECO:0000256" key="1">
    <source>
        <dbReference type="SAM" id="MobiDB-lite"/>
    </source>
</evidence>
<accession>A0AAD7D4N9</accession>
<keyword evidence="3" id="KW-1185">Reference proteome</keyword>
<proteinExistence type="predicted"/>
<protein>
    <submittedName>
        <fullName evidence="2">Uncharacterized protein</fullName>
    </submittedName>
</protein>